<reference evidence="3" key="1">
    <citation type="journal article" date="2019" name="Int. J. Syst. Evol. Microbiol.">
        <title>The Global Catalogue of Microorganisms (GCM) 10K type strain sequencing project: providing services to taxonomists for standard genome sequencing and annotation.</title>
        <authorList>
            <consortium name="The Broad Institute Genomics Platform"/>
            <consortium name="The Broad Institute Genome Sequencing Center for Infectious Disease"/>
            <person name="Wu L."/>
            <person name="Ma J."/>
        </authorList>
    </citation>
    <scope>NUCLEOTIDE SEQUENCE [LARGE SCALE GENOMIC DNA]</scope>
    <source>
        <strain evidence="3">CCM 8979</strain>
    </source>
</reference>
<dbReference type="InterPro" id="IPR036165">
    <property type="entry name" value="YefM-like_sf"/>
</dbReference>
<evidence type="ECO:0000313" key="3">
    <source>
        <dbReference type="Proteomes" id="UP001597189"/>
    </source>
</evidence>
<dbReference type="Gene3D" id="3.40.1620.10">
    <property type="entry name" value="YefM-like domain"/>
    <property type="match status" value="1"/>
</dbReference>
<gene>
    <name evidence="2" type="ORF">ACFQ44_00135</name>
</gene>
<dbReference type="EMBL" id="JBHTOD010000001">
    <property type="protein sequence ID" value="MFD1454082.1"/>
    <property type="molecule type" value="Genomic_DNA"/>
</dbReference>
<accession>A0ABW4D291</accession>
<dbReference type="SUPFAM" id="SSF143120">
    <property type="entry name" value="YefM-like"/>
    <property type="match status" value="1"/>
</dbReference>
<evidence type="ECO:0000313" key="2">
    <source>
        <dbReference type="EMBL" id="MFD1454082.1"/>
    </source>
</evidence>
<dbReference type="Proteomes" id="UP001597189">
    <property type="component" value="Unassembled WGS sequence"/>
</dbReference>
<evidence type="ECO:0008006" key="4">
    <source>
        <dbReference type="Google" id="ProtNLM"/>
    </source>
</evidence>
<organism evidence="2 3">
    <name type="scientific">Levilactobacillus lanxiensis</name>
    <dbReference type="NCBI Taxonomy" id="2799568"/>
    <lineage>
        <taxon>Bacteria</taxon>
        <taxon>Bacillati</taxon>
        <taxon>Bacillota</taxon>
        <taxon>Bacilli</taxon>
        <taxon>Lactobacillales</taxon>
        <taxon>Lactobacillaceae</taxon>
        <taxon>Levilactobacillus</taxon>
    </lineage>
</organism>
<keyword evidence="3" id="KW-1185">Reference proteome</keyword>
<sequence>MVTTPGGKNNVVVLSVPEYDSLIETLKITSNTSLMAKIRRSEQQFLAANSNEPNTNH</sequence>
<dbReference type="RefSeq" id="WP_382403964.1">
    <property type="nucleotide sequence ID" value="NZ_JBHTOD010000001.1"/>
</dbReference>
<name>A0ABW4D291_9LACO</name>
<comment type="similarity">
    <text evidence="1">Belongs to the phD/YefM antitoxin family.</text>
</comment>
<protein>
    <recommendedName>
        <fullName evidence="4">Antitoxin</fullName>
    </recommendedName>
</protein>
<comment type="caution">
    <text evidence="2">The sequence shown here is derived from an EMBL/GenBank/DDBJ whole genome shotgun (WGS) entry which is preliminary data.</text>
</comment>
<evidence type="ECO:0000256" key="1">
    <source>
        <dbReference type="ARBA" id="ARBA00009981"/>
    </source>
</evidence>
<proteinExistence type="inferred from homology"/>